<feature type="region of interest" description="Disordered" evidence="1">
    <location>
        <begin position="36"/>
        <end position="123"/>
    </location>
</feature>
<accession>A0ABN9TT97</accession>
<comment type="caution">
    <text evidence="2">The sequence shown here is derived from an EMBL/GenBank/DDBJ whole genome shotgun (WGS) entry which is preliminary data.</text>
</comment>
<evidence type="ECO:0000313" key="2">
    <source>
        <dbReference type="EMBL" id="CAK0849427.1"/>
    </source>
</evidence>
<sequence>MAHPEPNDAGDPPPRRCVGRFTLEPWELPPVSDGWLFAGLADPGERPRRAAAPPRRLRRPLGLSAQVQAAAPAGGLPPGLRTGASTPASSTTGSSPGLSDVSSVASECGSEASVAEGSECGSEASVAEVSECGSEASGREASSRVGL</sequence>
<name>A0ABN9TT97_9DINO</name>
<dbReference type="Proteomes" id="UP001189429">
    <property type="component" value="Unassembled WGS sequence"/>
</dbReference>
<organism evidence="2 3">
    <name type="scientific">Prorocentrum cordatum</name>
    <dbReference type="NCBI Taxonomy" id="2364126"/>
    <lineage>
        <taxon>Eukaryota</taxon>
        <taxon>Sar</taxon>
        <taxon>Alveolata</taxon>
        <taxon>Dinophyceae</taxon>
        <taxon>Prorocentrales</taxon>
        <taxon>Prorocentraceae</taxon>
        <taxon>Prorocentrum</taxon>
    </lineage>
</organism>
<keyword evidence="3" id="KW-1185">Reference proteome</keyword>
<dbReference type="EMBL" id="CAUYUJ010015060">
    <property type="protein sequence ID" value="CAK0849427.1"/>
    <property type="molecule type" value="Genomic_DNA"/>
</dbReference>
<protein>
    <submittedName>
        <fullName evidence="2">Uncharacterized protein</fullName>
    </submittedName>
</protein>
<gene>
    <name evidence="2" type="ORF">PCOR1329_LOCUS42113</name>
</gene>
<proteinExistence type="predicted"/>
<evidence type="ECO:0000256" key="1">
    <source>
        <dbReference type="SAM" id="MobiDB-lite"/>
    </source>
</evidence>
<feature type="compositionally biased region" description="Low complexity" evidence="1">
    <location>
        <begin position="69"/>
        <end position="97"/>
    </location>
</feature>
<evidence type="ECO:0000313" key="3">
    <source>
        <dbReference type="Proteomes" id="UP001189429"/>
    </source>
</evidence>
<reference evidence="2" key="1">
    <citation type="submission" date="2023-10" db="EMBL/GenBank/DDBJ databases">
        <authorList>
            <person name="Chen Y."/>
            <person name="Shah S."/>
            <person name="Dougan E. K."/>
            <person name="Thang M."/>
            <person name="Chan C."/>
        </authorList>
    </citation>
    <scope>NUCLEOTIDE SEQUENCE [LARGE SCALE GENOMIC DNA]</scope>
</reference>